<feature type="transmembrane region" description="Helical" evidence="8">
    <location>
        <begin position="324"/>
        <end position="348"/>
    </location>
</feature>
<feature type="transmembrane region" description="Helical" evidence="8">
    <location>
        <begin position="108"/>
        <end position="127"/>
    </location>
</feature>
<evidence type="ECO:0000256" key="1">
    <source>
        <dbReference type="ARBA" id="ARBA00004651"/>
    </source>
</evidence>
<dbReference type="EMBL" id="JAANAS010000037">
    <property type="protein sequence ID" value="NGZ89417.1"/>
    <property type="molecule type" value="Genomic_DNA"/>
</dbReference>
<dbReference type="InterPro" id="IPR003918">
    <property type="entry name" value="NADH_UbQ_OxRdtase"/>
</dbReference>
<feature type="transmembrane region" description="Helical" evidence="8">
    <location>
        <begin position="73"/>
        <end position="101"/>
    </location>
</feature>
<feature type="transmembrane region" description="Helical" evidence="8">
    <location>
        <begin position="457"/>
        <end position="475"/>
    </location>
</feature>
<feature type="transmembrane region" description="Helical" evidence="8">
    <location>
        <begin position="6"/>
        <end position="25"/>
    </location>
</feature>
<feature type="transmembrane region" description="Helical" evidence="8">
    <location>
        <begin position="299"/>
        <end position="318"/>
    </location>
</feature>
<feature type="transmembrane region" description="Helical" evidence="8">
    <location>
        <begin position="164"/>
        <end position="184"/>
    </location>
</feature>
<dbReference type="GO" id="GO:0008137">
    <property type="term" value="F:NADH dehydrogenase (ubiquinone) activity"/>
    <property type="evidence" value="ECO:0007669"/>
    <property type="project" value="InterPro"/>
</dbReference>
<evidence type="ECO:0000256" key="2">
    <source>
        <dbReference type="ARBA" id="ARBA00005346"/>
    </source>
</evidence>
<sequence>MNEQIIILPLLLHLVFSISLMFFWTNIKAQKVLSITGSFLAMCASIWVFIYVWDNGIQTFQAGNWEAPFGITFVGDTLASILVLLTGITGFAVSIFAAVSVIKARLRFGFYSVFHFLLMGLNGAFLTGDMFNLYVWFEIIIISSFVLISLGGEKNQLEGAVKYFTLNFLASMIFLTGLGVLYGLTGTLNMADLSQKIPLVNNQALVDVTAFLFLVGFGIKSAVFPLYFWLPASYHTPPSAVSAIFSGLLTKVGVYALIRVFTLIFVNDSFIEIMLQSLAILTIFSGGIGAIIQKNIRKVFSYLIICHIGFMIGGLGLFTEVAMAGAIFYLIHDIVVKTNLFLVSGLIYRLKSTTSLDRLGGIYKSYPKLSLLMAIPLFSLVGIPPLSGFWPKLSLLLAGFNEGNYWYFGAVIFGSLLTLIAIAHVWAKAFWEDGKEIKKSKKFIEFNQLRKYQKMQYVAPIVFLAIVSLYIGFGAEHIQQVSLRIANEVFDKQAYFDAVFK</sequence>
<protein>
    <submittedName>
        <fullName evidence="10">Na+/H+ antiporter subunit D</fullName>
    </submittedName>
</protein>
<comment type="subcellular location">
    <subcellularLocation>
        <location evidence="1">Cell membrane</location>
        <topology evidence="1">Multi-pass membrane protein</topology>
    </subcellularLocation>
    <subcellularLocation>
        <location evidence="7">Membrane</location>
        <topology evidence="7">Multi-pass membrane protein</topology>
    </subcellularLocation>
</comment>
<evidence type="ECO:0000256" key="4">
    <source>
        <dbReference type="ARBA" id="ARBA00022692"/>
    </source>
</evidence>
<evidence type="ECO:0000256" key="6">
    <source>
        <dbReference type="ARBA" id="ARBA00023136"/>
    </source>
</evidence>
<keyword evidence="3" id="KW-1003">Cell membrane</keyword>
<reference evidence="10" key="1">
    <citation type="submission" date="2020-03" db="EMBL/GenBank/DDBJ databases">
        <title>Psychroflexus Maritimus sp. nov., isolate from marine sediment.</title>
        <authorList>
            <person name="Zhong Y.-L."/>
        </authorList>
    </citation>
    <scope>NUCLEOTIDE SEQUENCE</scope>
    <source>
        <strain evidence="10">C1</strain>
    </source>
</reference>
<keyword evidence="4 7" id="KW-0812">Transmembrane</keyword>
<evidence type="ECO:0000256" key="8">
    <source>
        <dbReference type="SAM" id="Phobius"/>
    </source>
</evidence>
<dbReference type="PRINTS" id="PR01437">
    <property type="entry name" value="NUOXDRDTASE4"/>
</dbReference>
<dbReference type="PANTHER" id="PTHR42703:SF1">
    <property type="entry name" value="NA(+)_H(+) ANTIPORTER SUBUNIT D1"/>
    <property type="match status" value="1"/>
</dbReference>
<dbReference type="InterPro" id="IPR001750">
    <property type="entry name" value="ND/Mrp_TM"/>
</dbReference>
<keyword evidence="6 8" id="KW-0472">Membrane</keyword>
<feature type="transmembrane region" description="Helical" evidence="8">
    <location>
        <begin position="32"/>
        <end position="53"/>
    </location>
</feature>
<evidence type="ECO:0000256" key="5">
    <source>
        <dbReference type="ARBA" id="ARBA00022989"/>
    </source>
</evidence>
<evidence type="ECO:0000259" key="9">
    <source>
        <dbReference type="Pfam" id="PF00361"/>
    </source>
</evidence>
<feature type="transmembrane region" description="Helical" evidence="8">
    <location>
        <begin position="406"/>
        <end position="431"/>
    </location>
</feature>
<feature type="transmembrane region" description="Helical" evidence="8">
    <location>
        <begin position="273"/>
        <end position="292"/>
    </location>
</feature>
<dbReference type="InterPro" id="IPR050586">
    <property type="entry name" value="CPA3_Na-H_Antiporter_D"/>
</dbReference>
<dbReference type="Pfam" id="PF00361">
    <property type="entry name" value="Proton_antipo_M"/>
    <property type="match status" value="1"/>
</dbReference>
<keyword evidence="5 8" id="KW-1133">Transmembrane helix</keyword>
<feature type="transmembrane region" description="Helical" evidence="8">
    <location>
        <begin position="204"/>
        <end position="228"/>
    </location>
</feature>
<dbReference type="Proteomes" id="UP000643701">
    <property type="component" value="Unassembled WGS sequence"/>
</dbReference>
<feature type="transmembrane region" description="Helical" evidence="8">
    <location>
        <begin position="133"/>
        <end position="152"/>
    </location>
</feature>
<dbReference type="GO" id="GO:0005886">
    <property type="term" value="C:plasma membrane"/>
    <property type="evidence" value="ECO:0007669"/>
    <property type="project" value="UniProtKB-SubCell"/>
</dbReference>
<name>A0A967ABX0_9FLAO</name>
<keyword evidence="11" id="KW-1185">Reference proteome</keyword>
<comment type="caution">
    <text evidence="10">The sequence shown here is derived from an EMBL/GenBank/DDBJ whole genome shotgun (WGS) entry which is preliminary data.</text>
</comment>
<feature type="transmembrane region" description="Helical" evidence="8">
    <location>
        <begin position="240"/>
        <end position="261"/>
    </location>
</feature>
<gene>
    <name evidence="10" type="ORF">G7034_04030</name>
</gene>
<proteinExistence type="inferred from homology"/>
<dbReference type="RefSeq" id="WP_166399684.1">
    <property type="nucleotide sequence ID" value="NZ_JAANAS010000037.1"/>
</dbReference>
<evidence type="ECO:0000313" key="10">
    <source>
        <dbReference type="EMBL" id="NGZ89417.1"/>
    </source>
</evidence>
<organism evidence="10 11">
    <name type="scientific">Psychroflexus maritimus</name>
    <dbReference type="NCBI Taxonomy" id="2714865"/>
    <lineage>
        <taxon>Bacteria</taxon>
        <taxon>Pseudomonadati</taxon>
        <taxon>Bacteroidota</taxon>
        <taxon>Flavobacteriia</taxon>
        <taxon>Flavobacteriales</taxon>
        <taxon>Flavobacteriaceae</taxon>
        <taxon>Psychroflexus</taxon>
    </lineage>
</organism>
<evidence type="ECO:0000313" key="11">
    <source>
        <dbReference type="Proteomes" id="UP000643701"/>
    </source>
</evidence>
<accession>A0A967ABX0</accession>
<dbReference type="GO" id="GO:0042773">
    <property type="term" value="P:ATP synthesis coupled electron transport"/>
    <property type="evidence" value="ECO:0007669"/>
    <property type="project" value="InterPro"/>
</dbReference>
<feature type="transmembrane region" description="Helical" evidence="8">
    <location>
        <begin position="369"/>
        <end position="386"/>
    </location>
</feature>
<evidence type="ECO:0000256" key="3">
    <source>
        <dbReference type="ARBA" id="ARBA00022475"/>
    </source>
</evidence>
<dbReference type="PANTHER" id="PTHR42703">
    <property type="entry name" value="NADH DEHYDROGENASE"/>
    <property type="match status" value="1"/>
</dbReference>
<feature type="domain" description="NADH:quinone oxidoreductase/Mrp antiporter transmembrane" evidence="9">
    <location>
        <begin position="128"/>
        <end position="418"/>
    </location>
</feature>
<dbReference type="AlphaFoldDB" id="A0A967ABX0"/>
<comment type="similarity">
    <text evidence="2">Belongs to the CPA3 antiporters (TC 2.A.63) subunit D family.</text>
</comment>
<evidence type="ECO:0000256" key="7">
    <source>
        <dbReference type="RuleBase" id="RU000320"/>
    </source>
</evidence>